<evidence type="ECO:0000256" key="4">
    <source>
        <dbReference type="ARBA" id="ARBA00023242"/>
    </source>
</evidence>
<comment type="subcellular location">
    <subcellularLocation>
        <location evidence="6">Nucleus</location>
    </subcellularLocation>
</comment>
<dbReference type="CDD" id="cd20024">
    <property type="entry name" value="FH_FOXJ2-like"/>
    <property type="match status" value="1"/>
</dbReference>
<evidence type="ECO:0000256" key="6">
    <source>
        <dbReference type="PROSITE-ProRule" id="PRU00089"/>
    </source>
</evidence>
<feature type="compositionally biased region" description="Pro residues" evidence="7">
    <location>
        <begin position="453"/>
        <end position="462"/>
    </location>
</feature>
<dbReference type="GO" id="GO:0005634">
    <property type="term" value="C:nucleus"/>
    <property type="evidence" value="ECO:0007669"/>
    <property type="project" value="UniProtKB-SubCell"/>
</dbReference>
<evidence type="ECO:0000256" key="5">
    <source>
        <dbReference type="ARBA" id="ARBA00034868"/>
    </source>
</evidence>
<dbReference type="SUPFAM" id="SSF46785">
    <property type="entry name" value="Winged helix' DNA-binding domain"/>
    <property type="match status" value="1"/>
</dbReference>
<gene>
    <name evidence="9" type="ORF">WMY93_025961</name>
</gene>
<dbReference type="EMBL" id="JBBPFD010000019">
    <property type="protein sequence ID" value="KAK7886340.1"/>
    <property type="molecule type" value="Genomic_DNA"/>
</dbReference>
<feature type="compositionally biased region" description="Low complexity" evidence="7">
    <location>
        <begin position="463"/>
        <end position="474"/>
    </location>
</feature>
<evidence type="ECO:0000313" key="10">
    <source>
        <dbReference type="Proteomes" id="UP001460270"/>
    </source>
</evidence>
<dbReference type="PROSITE" id="PS00658">
    <property type="entry name" value="FORK_HEAD_2"/>
    <property type="match status" value="1"/>
</dbReference>
<dbReference type="Proteomes" id="UP001460270">
    <property type="component" value="Unassembled WGS sequence"/>
</dbReference>
<dbReference type="PANTHER" id="PTHR46078:SF4">
    <property type="entry name" value="FORKHEAD BOX J2"/>
    <property type="match status" value="1"/>
</dbReference>
<keyword evidence="4 6" id="KW-0539">Nucleus</keyword>
<feature type="compositionally biased region" description="Polar residues" evidence="7">
    <location>
        <begin position="168"/>
        <end position="182"/>
    </location>
</feature>
<dbReference type="GO" id="GO:0000978">
    <property type="term" value="F:RNA polymerase II cis-regulatory region sequence-specific DNA binding"/>
    <property type="evidence" value="ECO:0007669"/>
    <property type="project" value="TreeGrafter"/>
</dbReference>
<dbReference type="PANTHER" id="PTHR46078">
    <property type="entry name" value="FORKHEAD BOX PROTEIN J2 FAMILY MEMBER"/>
    <property type="match status" value="1"/>
</dbReference>
<keyword evidence="10" id="KW-1185">Reference proteome</keyword>
<organism evidence="9 10">
    <name type="scientific">Mugilogobius chulae</name>
    <name type="common">yellowstripe goby</name>
    <dbReference type="NCBI Taxonomy" id="88201"/>
    <lineage>
        <taxon>Eukaryota</taxon>
        <taxon>Metazoa</taxon>
        <taxon>Chordata</taxon>
        <taxon>Craniata</taxon>
        <taxon>Vertebrata</taxon>
        <taxon>Euteleostomi</taxon>
        <taxon>Actinopterygii</taxon>
        <taxon>Neopterygii</taxon>
        <taxon>Teleostei</taxon>
        <taxon>Neoteleostei</taxon>
        <taxon>Acanthomorphata</taxon>
        <taxon>Gobiaria</taxon>
        <taxon>Gobiiformes</taxon>
        <taxon>Gobioidei</taxon>
        <taxon>Gobiidae</taxon>
        <taxon>Gobionellinae</taxon>
        <taxon>Mugilogobius</taxon>
    </lineage>
</organism>
<dbReference type="InterPro" id="IPR001766">
    <property type="entry name" value="Fork_head_dom"/>
</dbReference>
<evidence type="ECO:0000256" key="3">
    <source>
        <dbReference type="ARBA" id="ARBA00023163"/>
    </source>
</evidence>
<feature type="DNA-binding region" description="Fork-head" evidence="6">
    <location>
        <begin position="1"/>
        <end position="67"/>
    </location>
</feature>
<evidence type="ECO:0000256" key="2">
    <source>
        <dbReference type="ARBA" id="ARBA00023125"/>
    </source>
</evidence>
<keyword evidence="3" id="KW-0804">Transcription</keyword>
<dbReference type="Pfam" id="PF00250">
    <property type="entry name" value="Forkhead"/>
    <property type="match status" value="1"/>
</dbReference>
<dbReference type="GO" id="GO:0000981">
    <property type="term" value="F:DNA-binding transcription factor activity, RNA polymerase II-specific"/>
    <property type="evidence" value="ECO:0007669"/>
    <property type="project" value="TreeGrafter"/>
</dbReference>
<dbReference type="InterPro" id="IPR036390">
    <property type="entry name" value="WH_DNA-bd_sf"/>
</dbReference>
<feature type="compositionally biased region" description="Polar residues" evidence="7">
    <location>
        <begin position="117"/>
        <end position="131"/>
    </location>
</feature>
<evidence type="ECO:0000313" key="9">
    <source>
        <dbReference type="EMBL" id="KAK7886340.1"/>
    </source>
</evidence>
<dbReference type="InterPro" id="IPR030456">
    <property type="entry name" value="TF_fork_head_CS_2"/>
</dbReference>
<feature type="region of interest" description="Disordered" evidence="7">
    <location>
        <begin position="77"/>
        <end position="182"/>
    </location>
</feature>
<dbReference type="AlphaFoldDB" id="A0AAW0N802"/>
<dbReference type="FunFam" id="1.10.10.10:FF:000135">
    <property type="entry name" value="forkhead box protein G1"/>
    <property type="match status" value="1"/>
</dbReference>
<feature type="domain" description="Fork-head" evidence="8">
    <location>
        <begin position="1"/>
        <end position="67"/>
    </location>
</feature>
<protein>
    <recommendedName>
        <fullName evidence="5">Forkhead box protein G1</fullName>
    </recommendedName>
</protein>
<evidence type="ECO:0000256" key="7">
    <source>
        <dbReference type="SAM" id="MobiDB-lite"/>
    </source>
</evidence>
<accession>A0AAW0N802</accession>
<dbReference type="PRINTS" id="PR00053">
    <property type="entry name" value="FORKHEAD"/>
</dbReference>
<evidence type="ECO:0000256" key="1">
    <source>
        <dbReference type="ARBA" id="ARBA00023015"/>
    </source>
</evidence>
<sequence>MAIAAAPEKKLSLNDIYTWISDTFPYYSRAGRGWKNSIRHNLSLNKCFRKVPRPQNDPGKGSYWTMDGPAEIAQMRAPKRPYPADEEETAENQSDHGLSPNHLQTTSFMDQHLPHTPLSSIQQQSPRSDSLSPPPCKQPSPYMSSPVTNPSVSSVSPLSHFHPPPSVTSITSNFSPSHQTTPPFSIAPLPNCSVAPSLSTISFPEHSAPGCVSSFPDPGPTLPPVSVVPSVAVSSAAVGSSIVGLNPAEAPLRFTFDELNLPDLYASFKSLVKTMRDRGGSQSDVVPLSNDTTPLHTPTLLPLTPQPTAPQTVNSAAPRAPAAQCTVPADWFSNTDSLKESFRIASSLDWANIDLTSHPDLLESMRQAELCDWALDPALFTSLCDSLNRFFTQKGMINSGSNSPLALGSNASSQVPAFPPHQTPTLASLTHPSPLPFTAVAPNGAPLPRKPLHLPPQRPHFTPPTNTNPGIPTQPIGPRPRPPLKNLHSNSEEIQDDFDWDSLIL</sequence>
<dbReference type="Gene3D" id="1.10.10.10">
    <property type="entry name" value="Winged helix-like DNA-binding domain superfamily/Winged helix DNA-binding domain"/>
    <property type="match status" value="1"/>
</dbReference>
<evidence type="ECO:0000259" key="8">
    <source>
        <dbReference type="PROSITE" id="PS50039"/>
    </source>
</evidence>
<feature type="region of interest" description="Disordered" evidence="7">
    <location>
        <begin position="408"/>
        <end position="500"/>
    </location>
</feature>
<dbReference type="InterPro" id="IPR045912">
    <property type="entry name" value="FOXJ2/3-like"/>
</dbReference>
<keyword evidence="1" id="KW-0805">Transcription regulation</keyword>
<comment type="caution">
    <text evidence="9">The sequence shown here is derived from an EMBL/GenBank/DDBJ whole genome shotgun (WGS) entry which is preliminary data.</text>
</comment>
<reference evidence="10" key="1">
    <citation type="submission" date="2024-04" db="EMBL/GenBank/DDBJ databases">
        <title>Salinicola lusitanus LLJ914,a marine bacterium isolated from the Okinawa Trough.</title>
        <authorList>
            <person name="Li J."/>
        </authorList>
    </citation>
    <scope>NUCLEOTIDE SEQUENCE [LARGE SCALE GENOMIC DNA]</scope>
</reference>
<keyword evidence="2 6" id="KW-0238">DNA-binding</keyword>
<dbReference type="PROSITE" id="PS50039">
    <property type="entry name" value="FORK_HEAD_3"/>
    <property type="match status" value="1"/>
</dbReference>
<proteinExistence type="predicted"/>
<feature type="compositionally biased region" description="Low complexity" evidence="7">
    <location>
        <begin position="144"/>
        <end position="161"/>
    </location>
</feature>
<feature type="compositionally biased region" description="Polar residues" evidence="7">
    <location>
        <begin position="91"/>
        <end position="109"/>
    </location>
</feature>
<dbReference type="InterPro" id="IPR036388">
    <property type="entry name" value="WH-like_DNA-bd_sf"/>
</dbReference>
<dbReference type="SMART" id="SM00339">
    <property type="entry name" value="FH"/>
    <property type="match status" value="1"/>
</dbReference>
<name>A0AAW0N802_9GOBI</name>